<feature type="chain" id="PRO_5042006273" evidence="1">
    <location>
        <begin position="25"/>
        <end position="168"/>
    </location>
</feature>
<protein>
    <submittedName>
        <fullName evidence="2">Uncharacterized protein</fullName>
    </submittedName>
</protein>
<evidence type="ECO:0000313" key="2">
    <source>
        <dbReference type="EMBL" id="URJ49075.1"/>
    </source>
</evidence>
<accession>A0AAE9ICH5</accession>
<evidence type="ECO:0000256" key="1">
    <source>
        <dbReference type="SAM" id="SignalP"/>
    </source>
</evidence>
<dbReference type="RefSeq" id="WP_250259611.1">
    <property type="nucleotide sequence ID" value="NZ_CP097770.1"/>
</dbReference>
<name>A0AAE9ICH5_PAEPO</name>
<organism evidence="2 3">
    <name type="scientific">Paenibacillus polymyxa</name>
    <name type="common">Bacillus polymyxa</name>
    <dbReference type="NCBI Taxonomy" id="1406"/>
    <lineage>
        <taxon>Bacteria</taxon>
        <taxon>Bacillati</taxon>
        <taxon>Bacillota</taxon>
        <taxon>Bacilli</taxon>
        <taxon>Bacillales</taxon>
        <taxon>Paenibacillaceae</taxon>
        <taxon>Paenibacillus</taxon>
    </lineage>
</organism>
<proteinExistence type="predicted"/>
<dbReference type="Proteomes" id="UP001055784">
    <property type="component" value="Chromosome"/>
</dbReference>
<dbReference type="AlphaFoldDB" id="A0AAE9ICH5"/>
<gene>
    <name evidence="2" type="ORF">MF626_003381</name>
</gene>
<dbReference type="EMBL" id="CP097770">
    <property type="protein sequence ID" value="URJ49075.1"/>
    <property type="molecule type" value="Genomic_DNA"/>
</dbReference>
<evidence type="ECO:0000313" key="3">
    <source>
        <dbReference type="Proteomes" id="UP001055784"/>
    </source>
</evidence>
<keyword evidence="1" id="KW-0732">Signal</keyword>
<sequence length="168" mass="17816">MSKKLSSLFLSFLISVILVVPVSAQSVTPTQDQSSSVENSIQAQPLSVEPSSSQLAPDSLNSNESIQSIIAPVWVTKSFNVTKNGRTVTVEWGIATDSIIREVNASFKTGAGWTEATSFKGPNTGGVTLSQTWEYSQPGTYTVGGVAQLYTDKGPASCFSPPRVVVIN</sequence>
<reference evidence="2" key="1">
    <citation type="submission" date="2022-11" db="EMBL/GenBank/DDBJ databases">
        <authorList>
            <person name="Vasilchenko N.G."/>
            <person name="Prazdnova E.V."/>
            <person name="Gorovtsov A.V."/>
            <person name="Chistyakov V.A."/>
            <person name="Pak M.L."/>
        </authorList>
    </citation>
    <scope>NUCLEOTIDE SEQUENCE</scope>
    <source>
        <strain evidence="2">R 4.5</strain>
    </source>
</reference>
<feature type="signal peptide" evidence="1">
    <location>
        <begin position="1"/>
        <end position="24"/>
    </location>
</feature>